<comment type="function">
    <text evidence="2">Antitoxin component of a type II toxin-antitoxin (TA) system.</text>
</comment>
<dbReference type="Proteomes" id="UP000478837">
    <property type="component" value="Unassembled WGS sequence"/>
</dbReference>
<evidence type="ECO:0000313" key="4">
    <source>
        <dbReference type="Proteomes" id="UP000478837"/>
    </source>
</evidence>
<dbReference type="AlphaFoldDB" id="A0A6L9MV49"/>
<dbReference type="Gene3D" id="3.40.1620.10">
    <property type="entry name" value="YefM-like domain"/>
    <property type="match status" value="1"/>
</dbReference>
<dbReference type="Pfam" id="PF02604">
    <property type="entry name" value="PhdYeFM_antitox"/>
    <property type="match status" value="1"/>
</dbReference>
<gene>
    <name evidence="3" type="ORF">GTW09_11365</name>
</gene>
<dbReference type="SUPFAM" id="SSF143120">
    <property type="entry name" value="YefM-like"/>
    <property type="match status" value="1"/>
</dbReference>
<name>A0A6L9MV49_9ALTE</name>
<sequence length="82" mass="8629">MKSVSATEAKNNFGELLLGAQASPISITRNGKEQGVLMSANDYALLKKKAMQAAVNEGISSGSAGELDIEYIKQSGRELLGK</sequence>
<evidence type="ECO:0000313" key="3">
    <source>
        <dbReference type="EMBL" id="NDW22124.1"/>
    </source>
</evidence>
<dbReference type="EMBL" id="JAAAWP010000006">
    <property type="protein sequence ID" value="NDW22124.1"/>
    <property type="molecule type" value="Genomic_DNA"/>
</dbReference>
<comment type="caution">
    <text evidence="3">The sequence shown here is derived from an EMBL/GenBank/DDBJ whole genome shotgun (WGS) entry which is preliminary data.</text>
</comment>
<dbReference type="InterPro" id="IPR006442">
    <property type="entry name" value="Antitoxin_Phd/YefM"/>
</dbReference>
<accession>A0A6L9MV49</accession>
<proteinExistence type="inferred from homology"/>
<dbReference type="RefSeq" id="WP_163111979.1">
    <property type="nucleotide sequence ID" value="NZ_JAAAWP010000006.1"/>
</dbReference>
<dbReference type="NCBIfam" id="TIGR01552">
    <property type="entry name" value="phd_fam"/>
    <property type="match status" value="1"/>
</dbReference>
<protein>
    <recommendedName>
        <fullName evidence="2">Antitoxin</fullName>
    </recommendedName>
</protein>
<comment type="similarity">
    <text evidence="1 2">Belongs to the phD/YefM antitoxin family.</text>
</comment>
<organism evidence="3 4">
    <name type="scientific">Alteromonas hispanica</name>
    <dbReference type="NCBI Taxonomy" id="315421"/>
    <lineage>
        <taxon>Bacteria</taxon>
        <taxon>Pseudomonadati</taxon>
        <taxon>Pseudomonadota</taxon>
        <taxon>Gammaproteobacteria</taxon>
        <taxon>Alteromonadales</taxon>
        <taxon>Alteromonadaceae</taxon>
        <taxon>Alteromonas/Salinimonas group</taxon>
        <taxon>Alteromonas</taxon>
    </lineage>
</organism>
<dbReference type="InterPro" id="IPR036165">
    <property type="entry name" value="YefM-like_sf"/>
</dbReference>
<keyword evidence="4" id="KW-1185">Reference proteome</keyword>
<evidence type="ECO:0000256" key="2">
    <source>
        <dbReference type="RuleBase" id="RU362080"/>
    </source>
</evidence>
<reference evidence="3 4" key="1">
    <citation type="submission" date="2020-01" db="EMBL/GenBank/DDBJ databases">
        <title>Genomes of bacteria type strains.</title>
        <authorList>
            <person name="Chen J."/>
            <person name="Zhu S."/>
            <person name="Yang J."/>
        </authorList>
    </citation>
    <scope>NUCLEOTIDE SEQUENCE [LARGE SCALE GENOMIC DNA]</scope>
    <source>
        <strain evidence="3 4">LMG 22958</strain>
    </source>
</reference>
<evidence type="ECO:0000256" key="1">
    <source>
        <dbReference type="ARBA" id="ARBA00009981"/>
    </source>
</evidence>